<gene>
    <name evidence="1" type="ORF">GCM10010326_61190</name>
</gene>
<sequence>MPVVSTLTIQKSAVTSGTLLRAEPAGRPARWVRPSGIGLAIASLLGCPMVVPALPAHRARPQLP</sequence>
<accession>A0ABQ3ANF5</accession>
<reference evidence="2" key="1">
    <citation type="journal article" date="2019" name="Int. J. Syst. Evol. Microbiol.">
        <title>The Global Catalogue of Microorganisms (GCM) 10K type strain sequencing project: providing services to taxonomists for standard genome sequencing and annotation.</title>
        <authorList>
            <consortium name="The Broad Institute Genomics Platform"/>
            <consortium name="The Broad Institute Genome Sequencing Center for Infectious Disease"/>
            <person name="Wu L."/>
            <person name="Ma J."/>
        </authorList>
    </citation>
    <scope>NUCLEOTIDE SEQUENCE [LARGE SCALE GENOMIC DNA]</scope>
    <source>
        <strain evidence="2">JCM 4594</strain>
    </source>
</reference>
<keyword evidence="2" id="KW-1185">Reference proteome</keyword>
<evidence type="ECO:0000313" key="1">
    <source>
        <dbReference type="EMBL" id="GGY58333.1"/>
    </source>
</evidence>
<comment type="caution">
    <text evidence="1">The sequence shown here is derived from an EMBL/GenBank/DDBJ whole genome shotgun (WGS) entry which is preliminary data.</text>
</comment>
<dbReference type="Proteomes" id="UP000600946">
    <property type="component" value="Unassembled WGS sequence"/>
</dbReference>
<dbReference type="EMBL" id="BMUU01000013">
    <property type="protein sequence ID" value="GGY58333.1"/>
    <property type="molecule type" value="Genomic_DNA"/>
</dbReference>
<protein>
    <submittedName>
        <fullName evidence="1">Uncharacterized protein</fullName>
    </submittedName>
</protein>
<organism evidence="1 2">
    <name type="scientific">Streptomyces xanthochromogenes</name>
    <dbReference type="NCBI Taxonomy" id="67384"/>
    <lineage>
        <taxon>Bacteria</taxon>
        <taxon>Bacillati</taxon>
        <taxon>Actinomycetota</taxon>
        <taxon>Actinomycetes</taxon>
        <taxon>Kitasatosporales</taxon>
        <taxon>Streptomycetaceae</taxon>
        <taxon>Streptomyces</taxon>
    </lineage>
</organism>
<evidence type="ECO:0000313" key="2">
    <source>
        <dbReference type="Proteomes" id="UP000600946"/>
    </source>
</evidence>
<name>A0ABQ3ANF5_9ACTN</name>
<proteinExistence type="predicted"/>